<dbReference type="PROSITE" id="PS00211">
    <property type="entry name" value="ABC_TRANSPORTER_1"/>
    <property type="match status" value="1"/>
</dbReference>
<gene>
    <name evidence="12" type="ORF">GWK16_09520</name>
</gene>
<dbReference type="InterPro" id="IPR050086">
    <property type="entry name" value="MetN_ABC_transporter-like"/>
</dbReference>
<dbReference type="Pfam" id="PF00005">
    <property type="entry name" value="ABC_tran"/>
    <property type="match status" value="1"/>
</dbReference>
<keyword evidence="6" id="KW-0547">Nucleotide-binding</keyword>
<dbReference type="InterPro" id="IPR017871">
    <property type="entry name" value="ABC_transporter-like_CS"/>
</dbReference>
<name>A0A848EDT3_9PROT</name>
<evidence type="ECO:0000256" key="4">
    <source>
        <dbReference type="ARBA" id="ARBA00022448"/>
    </source>
</evidence>
<dbReference type="PROSITE" id="PS50893">
    <property type="entry name" value="ABC_TRANSPORTER_2"/>
    <property type="match status" value="1"/>
</dbReference>
<keyword evidence="10" id="KW-0472">Membrane</keyword>
<organism evidence="12 13">
    <name type="scientific">Neoroseomonas marina</name>
    <dbReference type="NCBI Taxonomy" id="1232220"/>
    <lineage>
        <taxon>Bacteria</taxon>
        <taxon>Pseudomonadati</taxon>
        <taxon>Pseudomonadota</taxon>
        <taxon>Alphaproteobacteria</taxon>
        <taxon>Acetobacterales</taxon>
        <taxon>Acetobacteraceae</taxon>
        <taxon>Neoroseomonas</taxon>
    </lineage>
</organism>
<dbReference type="GO" id="GO:0006865">
    <property type="term" value="P:amino acid transport"/>
    <property type="evidence" value="ECO:0007669"/>
    <property type="project" value="UniProtKB-KW"/>
</dbReference>
<dbReference type="SUPFAM" id="SSF55021">
    <property type="entry name" value="ACT-like"/>
    <property type="match status" value="1"/>
</dbReference>
<dbReference type="Pfam" id="PF09383">
    <property type="entry name" value="NIL"/>
    <property type="match status" value="1"/>
</dbReference>
<dbReference type="InterPro" id="IPR045865">
    <property type="entry name" value="ACT-like_dom_sf"/>
</dbReference>
<evidence type="ECO:0000256" key="3">
    <source>
        <dbReference type="ARBA" id="ARBA00020019"/>
    </source>
</evidence>
<dbReference type="Gene3D" id="3.30.70.260">
    <property type="match status" value="1"/>
</dbReference>
<dbReference type="InterPro" id="IPR027417">
    <property type="entry name" value="P-loop_NTPase"/>
</dbReference>
<dbReference type="InterPro" id="IPR003439">
    <property type="entry name" value="ABC_transporter-like_ATP-bd"/>
</dbReference>
<dbReference type="CDD" id="cd03258">
    <property type="entry name" value="ABC_MetN_methionine_transporter"/>
    <property type="match status" value="1"/>
</dbReference>
<feature type="domain" description="ABC transporter" evidence="11">
    <location>
        <begin position="34"/>
        <end position="271"/>
    </location>
</feature>
<keyword evidence="4" id="KW-0813">Transport</keyword>
<dbReference type="InterPro" id="IPR003593">
    <property type="entry name" value="AAA+_ATPase"/>
</dbReference>
<evidence type="ECO:0000256" key="1">
    <source>
        <dbReference type="ARBA" id="ARBA00002579"/>
    </source>
</evidence>
<keyword evidence="5" id="KW-1003">Cell membrane</keyword>
<keyword evidence="13" id="KW-1185">Reference proteome</keyword>
<keyword evidence="8" id="KW-1278">Translocase</keyword>
<protein>
    <recommendedName>
        <fullName evidence="3">Cell division ATP-binding protein FtsE</fullName>
    </recommendedName>
</protein>
<evidence type="ECO:0000256" key="5">
    <source>
        <dbReference type="ARBA" id="ARBA00022475"/>
    </source>
</evidence>
<comment type="similarity">
    <text evidence="2">Belongs to the ABC transporter superfamily.</text>
</comment>
<keyword evidence="7 12" id="KW-0067">ATP-binding</keyword>
<evidence type="ECO:0000313" key="12">
    <source>
        <dbReference type="EMBL" id="NMJ41478.1"/>
    </source>
</evidence>
<accession>A0A848EDT3</accession>
<evidence type="ECO:0000256" key="2">
    <source>
        <dbReference type="ARBA" id="ARBA00005417"/>
    </source>
</evidence>
<dbReference type="InterPro" id="IPR018449">
    <property type="entry name" value="NIL_domain"/>
</dbReference>
<evidence type="ECO:0000313" key="13">
    <source>
        <dbReference type="Proteomes" id="UP000548582"/>
    </source>
</evidence>
<dbReference type="Gene3D" id="3.40.50.300">
    <property type="entry name" value="P-loop containing nucleotide triphosphate hydrolases"/>
    <property type="match status" value="1"/>
</dbReference>
<proteinExistence type="inferred from homology"/>
<reference evidence="12 13" key="1">
    <citation type="submission" date="2020-03" db="EMBL/GenBank/DDBJ databases">
        <authorList>
            <person name="Sun Q."/>
        </authorList>
    </citation>
    <scope>NUCLEOTIDE SEQUENCE [LARGE SCALE GENOMIC DNA]</scope>
    <source>
        <strain evidence="12 13">JC162</strain>
    </source>
</reference>
<dbReference type="PANTHER" id="PTHR43166">
    <property type="entry name" value="AMINO ACID IMPORT ATP-BINDING PROTEIN"/>
    <property type="match status" value="1"/>
</dbReference>
<dbReference type="GO" id="GO:0016887">
    <property type="term" value="F:ATP hydrolysis activity"/>
    <property type="evidence" value="ECO:0007669"/>
    <property type="project" value="InterPro"/>
</dbReference>
<dbReference type="GO" id="GO:0005524">
    <property type="term" value="F:ATP binding"/>
    <property type="evidence" value="ECO:0007669"/>
    <property type="project" value="UniProtKB-KW"/>
</dbReference>
<comment type="caution">
    <text evidence="12">The sequence shown here is derived from an EMBL/GenBank/DDBJ whole genome shotgun (WGS) entry which is preliminary data.</text>
</comment>
<evidence type="ECO:0000256" key="9">
    <source>
        <dbReference type="ARBA" id="ARBA00022970"/>
    </source>
</evidence>
<dbReference type="SMART" id="SM00382">
    <property type="entry name" value="AAA"/>
    <property type="match status" value="1"/>
</dbReference>
<dbReference type="InterPro" id="IPR041701">
    <property type="entry name" value="MetN_ABC"/>
</dbReference>
<sequence length="372" mass="39872">MADLQEARLHGGAPIPHIARAMAEPLSNLRPSAIRLTGLRKRFAAGGTVALDDVSLDVAQGEVFGIVGRSGAGKSTLIRSVNLLERPDAGRVEVLGADLLALDEPRLRGARRGIGMVFQHFNLHTRRTVAENIAFPLEIAGIPRAERAGRVAEILPLVGLEAKRDAYPAQLSGGQKQRVGIARALASRPRILLCDEATSALDPETTQEILALLRELRDRLDLTVLLITHEMAVVKAVCDRVAVMEAGRIIEQGRVFDVFTRPAHATTRRFVAEVIGHAVPAGTVARLPAPTEGQERRLVQVVFAGPNSTRAVVSEASRDFGVDINIISGRVDEIAGEPFGVMALAAYGPAQRVEAALGWMRALGLEVTEIAP</sequence>
<dbReference type="GO" id="GO:0005886">
    <property type="term" value="C:plasma membrane"/>
    <property type="evidence" value="ECO:0007669"/>
    <property type="project" value="UniProtKB-ARBA"/>
</dbReference>
<evidence type="ECO:0000256" key="7">
    <source>
        <dbReference type="ARBA" id="ARBA00022840"/>
    </source>
</evidence>
<dbReference type="PANTHER" id="PTHR43166:SF30">
    <property type="entry name" value="METHIONINE IMPORT ATP-BINDING PROTEIN METN"/>
    <property type="match status" value="1"/>
</dbReference>
<dbReference type="Proteomes" id="UP000548582">
    <property type="component" value="Unassembled WGS sequence"/>
</dbReference>
<comment type="function">
    <text evidence="1">Part of the ABC transporter FtsEX involved in cellular division. Important for assembly or stability of the septal ring.</text>
</comment>
<evidence type="ECO:0000259" key="11">
    <source>
        <dbReference type="PROSITE" id="PS50893"/>
    </source>
</evidence>
<dbReference type="SUPFAM" id="SSF52540">
    <property type="entry name" value="P-loop containing nucleoside triphosphate hydrolases"/>
    <property type="match status" value="1"/>
</dbReference>
<dbReference type="EMBL" id="JABBKX010000002">
    <property type="protein sequence ID" value="NMJ41478.1"/>
    <property type="molecule type" value="Genomic_DNA"/>
</dbReference>
<dbReference type="AlphaFoldDB" id="A0A848EDT3"/>
<evidence type="ECO:0000256" key="10">
    <source>
        <dbReference type="ARBA" id="ARBA00023136"/>
    </source>
</evidence>
<dbReference type="SMART" id="SM00930">
    <property type="entry name" value="NIL"/>
    <property type="match status" value="1"/>
</dbReference>
<dbReference type="FunFam" id="3.40.50.300:FF:000056">
    <property type="entry name" value="Cell division ATP-binding protein FtsE"/>
    <property type="match status" value="1"/>
</dbReference>
<keyword evidence="9" id="KW-0029">Amino-acid transport</keyword>
<evidence type="ECO:0000256" key="6">
    <source>
        <dbReference type="ARBA" id="ARBA00022741"/>
    </source>
</evidence>
<evidence type="ECO:0000256" key="8">
    <source>
        <dbReference type="ARBA" id="ARBA00022967"/>
    </source>
</evidence>